<gene>
    <name evidence="1" type="ORF">HPBE_LOCUS20379</name>
</gene>
<dbReference type="AlphaFoldDB" id="A0A183GDN7"/>
<dbReference type="Proteomes" id="UP000050761">
    <property type="component" value="Unassembled WGS sequence"/>
</dbReference>
<sequence>MLARRAKLRTDTRVQATGPCDRPAYEDPCHITWLMTLHEYRYSATASAGADAHSQSPASVKKMNDFAVRVFPSSSSNEIRRSGAVIHYAPEPPIDYTVKEKPKAKGT</sequence>
<evidence type="ECO:0000313" key="1">
    <source>
        <dbReference type="EMBL" id="VDP19655.1"/>
    </source>
</evidence>
<protein>
    <submittedName>
        <fullName evidence="1 3">Uncharacterized protein</fullName>
    </submittedName>
</protein>
<evidence type="ECO:0000313" key="2">
    <source>
        <dbReference type="Proteomes" id="UP000050761"/>
    </source>
</evidence>
<evidence type="ECO:0000313" key="3">
    <source>
        <dbReference type="WBParaSite" id="HPBE_0002037601-mRNA-1"/>
    </source>
</evidence>
<name>A0A183GDN7_HELPZ</name>
<reference evidence="3" key="2">
    <citation type="submission" date="2019-09" db="UniProtKB">
        <authorList>
            <consortium name="WormBaseParasite"/>
        </authorList>
    </citation>
    <scope>IDENTIFICATION</scope>
</reference>
<accession>A0A183GDN7</accession>
<organism evidence="2 3">
    <name type="scientific">Heligmosomoides polygyrus</name>
    <name type="common">Parasitic roundworm</name>
    <dbReference type="NCBI Taxonomy" id="6339"/>
    <lineage>
        <taxon>Eukaryota</taxon>
        <taxon>Metazoa</taxon>
        <taxon>Ecdysozoa</taxon>
        <taxon>Nematoda</taxon>
        <taxon>Chromadorea</taxon>
        <taxon>Rhabditida</taxon>
        <taxon>Rhabditina</taxon>
        <taxon>Rhabditomorpha</taxon>
        <taxon>Strongyloidea</taxon>
        <taxon>Heligmosomidae</taxon>
        <taxon>Heligmosomoides</taxon>
    </lineage>
</organism>
<reference evidence="1 2" key="1">
    <citation type="submission" date="2018-11" db="EMBL/GenBank/DDBJ databases">
        <authorList>
            <consortium name="Pathogen Informatics"/>
        </authorList>
    </citation>
    <scope>NUCLEOTIDE SEQUENCE [LARGE SCALE GENOMIC DNA]</scope>
</reference>
<accession>A0A3P8CM76</accession>
<dbReference type="WBParaSite" id="HPBE_0002037601-mRNA-1">
    <property type="protein sequence ID" value="HPBE_0002037601-mRNA-1"/>
    <property type="gene ID" value="HPBE_0002037601"/>
</dbReference>
<keyword evidence="2" id="KW-1185">Reference proteome</keyword>
<proteinExistence type="predicted"/>
<dbReference type="EMBL" id="UZAH01032101">
    <property type="protein sequence ID" value="VDP19655.1"/>
    <property type="molecule type" value="Genomic_DNA"/>
</dbReference>
<dbReference type="OrthoDB" id="5873895at2759"/>